<evidence type="ECO:0000313" key="1">
    <source>
        <dbReference type="EMBL" id="KAG0020444.1"/>
    </source>
</evidence>
<name>A0A9P6N1L9_9FUNG</name>
<dbReference type="EMBL" id="JAAAID010000216">
    <property type="protein sequence ID" value="KAG0020444.1"/>
    <property type="molecule type" value="Genomic_DNA"/>
</dbReference>
<evidence type="ECO:0000313" key="2">
    <source>
        <dbReference type="Proteomes" id="UP000703661"/>
    </source>
</evidence>
<dbReference type="Proteomes" id="UP000703661">
    <property type="component" value="Unassembled WGS sequence"/>
</dbReference>
<accession>A0A9P6N1L9</accession>
<sequence length="263" mass="29489">MYMNIHKDNGYSEFNQLTIIMRFSAAAIIGAFSVALFAPSVLACEHECQVNVSRAFADKYELLSNGYFTLLNGKVEDSLFYGIQPDILTETEKQTAIKTVTDSVIAAQTAWANTIFPTVFDTIFKDEPKFKGDCNHPHRVNQPPRGVNWTMPDCHNMDYICGNPPSICHFMPMIKTRIVKKLIGQLQARVDGDDSDVYVNNIGPALQAVVTAQPKLQPFVATLHGNLNQILETIKGSLVDFADEAQWKPVWDYEIKILLLTFP</sequence>
<gene>
    <name evidence="1" type="ORF">BGZ80_004182</name>
</gene>
<proteinExistence type="predicted"/>
<comment type="caution">
    <text evidence="1">The sequence shown here is derived from an EMBL/GenBank/DDBJ whole genome shotgun (WGS) entry which is preliminary data.</text>
</comment>
<protein>
    <submittedName>
        <fullName evidence="1">Uncharacterized protein</fullName>
    </submittedName>
</protein>
<keyword evidence="2" id="KW-1185">Reference proteome</keyword>
<dbReference type="AlphaFoldDB" id="A0A9P6N1L9"/>
<reference evidence="1" key="1">
    <citation type="journal article" date="2020" name="Fungal Divers.">
        <title>Resolving the Mortierellaceae phylogeny through synthesis of multi-gene phylogenetics and phylogenomics.</title>
        <authorList>
            <person name="Vandepol N."/>
            <person name="Liber J."/>
            <person name="Desiro A."/>
            <person name="Na H."/>
            <person name="Kennedy M."/>
            <person name="Barry K."/>
            <person name="Grigoriev I.V."/>
            <person name="Miller A.N."/>
            <person name="O'Donnell K."/>
            <person name="Stajich J.E."/>
            <person name="Bonito G."/>
        </authorList>
    </citation>
    <scope>NUCLEOTIDE SEQUENCE</scope>
    <source>
        <strain evidence="1">NRRL 2769</strain>
    </source>
</reference>
<organism evidence="1 2">
    <name type="scientific">Entomortierella chlamydospora</name>
    <dbReference type="NCBI Taxonomy" id="101097"/>
    <lineage>
        <taxon>Eukaryota</taxon>
        <taxon>Fungi</taxon>
        <taxon>Fungi incertae sedis</taxon>
        <taxon>Mucoromycota</taxon>
        <taxon>Mortierellomycotina</taxon>
        <taxon>Mortierellomycetes</taxon>
        <taxon>Mortierellales</taxon>
        <taxon>Mortierellaceae</taxon>
        <taxon>Entomortierella</taxon>
    </lineage>
</organism>